<sequence>MPAADFDEPIDRLGTLCSKWDDMHKIFGVAPQDGIAMWVADMDFRPPAPVQQAVEAMARHGIYGYPGEHRPYLEAIRWWMQNRHGWTVEPEWILTAHGLVNGTALCVDTFTAPGDAVVLMTPVYHGFARVIRAAGRGITEFPLVVEDGEYRMDWEGWAGLMTGRERMLVLCSPHNPGGRVWSEAELRQVAEFCAAHDLILVSDEIHHDLVLPGSPRHHVLARLVPEAAPRLVTLTAATKTFNIAGAHIGNLIVADPDLRRRLSQRFMALGISPGLFGLNMVAAAYSPEGAAWVDDLVAYLDGNRQVFDRGIAAIPGLRSMPLQATYLAWVDFAGTGMAPAEIERRIAHDARIAASGGASFGTGGESFVRFNLATTRARVEAAVERMNRAFGDLQ</sequence>
<dbReference type="InterPro" id="IPR015422">
    <property type="entry name" value="PyrdxlP-dep_Trfase_small"/>
</dbReference>
<dbReference type="Gene3D" id="3.40.640.10">
    <property type="entry name" value="Type I PLP-dependent aspartate aminotransferase-like (Major domain)"/>
    <property type="match status" value="1"/>
</dbReference>
<evidence type="ECO:0000256" key="4">
    <source>
        <dbReference type="ARBA" id="ARBA00023239"/>
    </source>
</evidence>
<dbReference type="InterPro" id="IPR015424">
    <property type="entry name" value="PyrdxlP-dep_Trfase"/>
</dbReference>
<keyword evidence="4 7" id="KW-0456">Lyase</keyword>
<dbReference type="Gene3D" id="3.90.1150.10">
    <property type="entry name" value="Aspartate Aminotransferase, domain 1"/>
    <property type="match status" value="1"/>
</dbReference>
<evidence type="ECO:0000313" key="8">
    <source>
        <dbReference type="Proteomes" id="UP000324507"/>
    </source>
</evidence>
<dbReference type="InterPro" id="IPR027619">
    <property type="entry name" value="C-S_lyase_PatB-like"/>
</dbReference>
<evidence type="ECO:0000256" key="2">
    <source>
        <dbReference type="ARBA" id="ARBA00012224"/>
    </source>
</evidence>
<dbReference type="PANTHER" id="PTHR43525:SF1">
    <property type="entry name" value="PROTEIN MALY"/>
    <property type="match status" value="1"/>
</dbReference>
<evidence type="ECO:0000256" key="5">
    <source>
        <dbReference type="ARBA" id="ARBA00037974"/>
    </source>
</evidence>
<evidence type="ECO:0000313" key="7">
    <source>
        <dbReference type="EMBL" id="QEU09997.1"/>
    </source>
</evidence>
<dbReference type="InterPro" id="IPR004839">
    <property type="entry name" value="Aminotransferase_I/II_large"/>
</dbReference>
<dbReference type="EC" id="4.4.1.13" evidence="2"/>
<dbReference type="PANTHER" id="PTHR43525">
    <property type="entry name" value="PROTEIN MALY"/>
    <property type="match status" value="1"/>
</dbReference>
<dbReference type="RefSeq" id="WP_150351521.1">
    <property type="nucleotide sequence ID" value="NZ_CP038090.1"/>
</dbReference>
<evidence type="ECO:0000259" key="6">
    <source>
        <dbReference type="Pfam" id="PF00155"/>
    </source>
</evidence>
<proteinExistence type="inferred from homology"/>
<dbReference type="Pfam" id="PF00155">
    <property type="entry name" value="Aminotran_1_2"/>
    <property type="match status" value="1"/>
</dbReference>
<keyword evidence="3" id="KW-0663">Pyridoxal phosphate</keyword>
<reference evidence="7 8" key="1">
    <citation type="submission" date="2019-09" db="EMBL/GenBank/DDBJ databases">
        <title>FDA dAtabase for Regulatory Grade micrObial Sequences (FDA-ARGOS): Supporting development and validation of Infectious Disease Dx tests.</title>
        <authorList>
            <person name="Sciortino C."/>
            <person name="Tallon L."/>
            <person name="Sadzewicz L."/>
            <person name="Vavikolanu K."/>
            <person name="Mehta A."/>
            <person name="Aluvathingal J."/>
            <person name="Nadendla S."/>
            <person name="Nandy P."/>
            <person name="Geyer C."/>
            <person name="Yan Y."/>
            <person name="Sichtig H."/>
        </authorList>
    </citation>
    <scope>NUCLEOTIDE SEQUENCE [LARGE SCALE GENOMIC DNA]</scope>
    <source>
        <strain evidence="7 8">FDAARGOS_643</strain>
    </source>
</reference>
<comment type="cofactor">
    <cofactor evidence="1">
        <name>pyridoxal 5'-phosphate</name>
        <dbReference type="ChEBI" id="CHEBI:597326"/>
    </cofactor>
</comment>
<feature type="domain" description="Aminotransferase class I/classII large" evidence="6">
    <location>
        <begin position="51"/>
        <end position="385"/>
    </location>
</feature>
<comment type="similarity">
    <text evidence="5">Belongs to the class-II pyridoxal-phosphate-dependent aminotransferase family. MalY/PatB cystathionine beta-lyase subfamily.</text>
</comment>
<dbReference type="GO" id="GO:0030170">
    <property type="term" value="F:pyridoxal phosphate binding"/>
    <property type="evidence" value="ECO:0007669"/>
    <property type="project" value="InterPro"/>
</dbReference>
<dbReference type="GO" id="GO:0047804">
    <property type="term" value="F:cysteine-S-conjugate beta-lyase activity"/>
    <property type="evidence" value="ECO:0007669"/>
    <property type="project" value="UniProtKB-EC"/>
</dbReference>
<evidence type="ECO:0000256" key="1">
    <source>
        <dbReference type="ARBA" id="ARBA00001933"/>
    </source>
</evidence>
<name>A0A5P2QV75_9RHOB</name>
<evidence type="ECO:0000256" key="3">
    <source>
        <dbReference type="ARBA" id="ARBA00022898"/>
    </source>
</evidence>
<organism evidence="7 8">
    <name type="scientific">Paracoccus yeei</name>
    <dbReference type="NCBI Taxonomy" id="147645"/>
    <lineage>
        <taxon>Bacteria</taxon>
        <taxon>Pseudomonadati</taxon>
        <taxon>Pseudomonadota</taxon>
        <taxon>Alphaproteobacteria</taxon>
        <taxon>Rhodobacterales</taxon>
        <taxon>Paracoccaceae</taxon>
        <taxon>Paracoccus</taxon>
    </lineage>
</organism>
<dbReference type="SUPFAM" id="SSF53383">
    <property type="entry name" value="PLP-dependent transferases"/>
    <property type="match status" value="1"/>
</dbReference>
<dbReference type="InterPro" id="IPR015421">
    <property type="entry name" value="PyrdxlP-dep_Trfase_major"/>
</dbReference>
<dbReference type="AlphaFoldDB" id="A0A5P2QV75"/>
<accession>A0A5P2QV75</accession>
<protein>
    <recommendedName>
        <fullName evidence="2">cysteine-S-conjugate beta-lyase</fullName>
        <ecNumber evidence="2">4.4.1.13</ecNumber>
    </recommendedName>
</protein>
<gene>
    <name evidence="7" type="ORF">FOB51_19400</name>
</gene>
<dbReference type="EMBL" id="CP044081">
    <property type="protein sequence ID" value="QEU09997.1"/>
    <property type="molecule type" value="Genomic_DNA"/>
</dbReference>
<dbReference type="Proteomes" id="UP000324507">
    <property type="component" value="Chromosome"/>
</dbReference>
<dbReference type="InterPro" id="IPR051798">
    <property type="entry name" value="Class-II_PLP-Dep_Aminotrans"/>
</dbReference>
<dbReference type="CDD" id="cd00609">
    <property type="entry name" value="AAT_like"/>
    <property type="match status" value="1"/>
</dbReference>
<dbReference type="NCBIfam" id="TIGR04350">
    <property type="entry name" value="C_S_lyase_PatB"/>
    <property type="match status" value="1"/>
</dbReference>